<dbReference type="EMBL" id="LAZR01027990">
    <property type="protein sequence ID" value="KKL63969.1"/>
    <property type="molecule type" value="Genomic_DNA"/>
</dbReference>
<gene>
    <name evidence="1" type="ORF">LCGC14_2169800</name>
</gene>
<accession>A0A0F9DQJ5</accession>
<evidence type="ECO:0000313" key="1">
    <source>
        <dbReference type="EMBL" id="KKL63969.1"/>
    </source>
</evidence>
<organism evidence="1">
    <name type="scientific">marine sediment metagenome</name>
    <dbReference type="NCBI Taxonomy" id="412755"/>
    <lineage>
        <taxon>unclassified sequences</taxon>
        <taxon>metagenomes</taxon>
        <taxon>ecological metagenomes</taxon>
    </lineage>
</organism>
<reference evidence="1" key="1">
    <citation type="journal article" date="2015" name="Nature">
        <title>Complex archaea that bridge the gap between prokaryotes and eukaryotes.</title>
        <authorList>
            <person name="Spang A."/>
            <person name="Saw J.H."/>
            <person name="Jorgensen S.L."/>
            <person name="Zaremba-Niedzwiedzka K."/>
            <person name="Martijn J."/>
            <person name="Lind A.E."/>
            <person name="van Eijk R."/>
            <person name="Schleper C."/>
            <person name="Guy L."/>
            <person name="Ettema T.J."/>
        </authorList>
    </citation>
    <scope>NUCLEOTIDE SEQUENCE</scope>
</reference>
<evidence type="ECO:0008006" key="2">
    <source>
        <dbReference type="Google" id="ProtNLM"/>
    </source>
</evidence>
<dbReference type="SUPFAM" id="SSF57802">
    <property type="entry name" value="Rubredoxin-like"/>
    <property type="match status" value="1"/>
</dbReference>
<proteinExistence type="predicted"/>
<comment type="caution">
    <text evidence="1">The sequence shown here is derived from an EMBL/GenBank/DDBJ whole genome shotgun (WGS) entry which is preliminary data.</text>
</comment>
<sequence length="40" mass="4503">MGIAYRLTCLICAHIWIAEDEAESCPVCGEFDDVELEEID</sequence>
<protein>
    <recommendedName>
        <fullName evidence="2">Rubredoxin-like domain-containing protein</fullName>
    </recommendedName>
</protein>
<name>A0A0F9DQJ5_9ZZZZ</name>
<dbReference type="AlphaFoldDB" id="A0A0F9DQJ5"/>